<dbReference type="Proteomes" id="UP001596083">
    <property type="component" value="Unassembled WGS sequence"/>
</dbReference>
<dbReference type="RefSeq" id="WP_390313538.1">
    <property type="nucleotide sequence ID" value="NZ_JBHSPB010000001.1"/>
</dbReference>
<proteinExistence type="predicted"/>
<keyword evidence="2" id="KW-1185">Reference proteome</keyword>
<comment type="caution">
    <text evidence="1">The sequence shown here is derived from an EMBL/GenBank/DDBJ whole genome shotgun (WGS) entry which is preliminary data.</text>
</comment>
<protein>
    <submittedName>
        <fullName evidence="1">Uncharacterized protein</fullName>
    </submittedName>
</protein>
<dbReference type="EMBL" id="JBHSPB010000001">
    <property type="protein sequence ID" value="MFC5718569.1"/>
    <property type="molecule type" value="Genomic_DNA"/>
</dbReference>
<accession>A0ABW0YV57</accession>
<sequence>MREDDTYKEELEYLLDYAEMTMLHFIPVWDEACIVAEKSRTEADARDTALELIGDMIDHGVVVGDRSGGRIPWDLPREGILRRIAAEMASYEDPLDFVYICWFILPDPE</sequence>
<name>A0ABW0YV57_9ACTN</name>
<evidence type="ECO:0000313" key="2">
    <source>
        <dbReference type="Proteomes" id="UP001596083"/>
    </source>
</evidence>
<gene>
    <name evidence="1" type="ORF">ACFP1Z_00030</name>
</gene>
<reference evidence="2" key="1">
    <citation type="journal article" date="2019" name="Int. J. Syst. Evol. Microbiol.">
        <title>The Global Catalogue of Microorganisms (GCM) 10K type strain sequencing project: providing services to taxonomists for standard genome sequencing and annotation.</title>
        <authorList>
            <consortium name="The Broad Institute Genomics Platform"/>
            <consortium name="The Broad Institute Genome Sequencing Center for Infectious Disease"/>
            <person name="Wu L."/>
            <person name="Ma J."/>
        </authorList>
    </citation>
    <scope>NUCLEOTIDE SEQUENCE [LARGE SCALE GENOMIC DNA]</scope>
    <source>
        <strain evidence="2">CGMCC 4.7304</strain>
    </source>
</reference>
<evidence type="ECO:0000313" key="1">
    <source>
        <dbReference type="EMBL" id="MFC5718569.1"/>
    </source>
</evidence>
<organism evidence="1 2">
    <name type="scientific">Streptomyces gamaensis</name>
    <dbReference type="NCBI Taxonomy" id="1763542"/>
    <lineage>
        <taxon>Bacteria</taxon>
        <taxon>Bacillati</taxon>
        <taxon>Actinomycetota</taxon>
        <taxon>Actinomycetes</taxon>
        <taxon>Kitasatosporales</taxon>
        <taxon>Streptomycetaceae</taxon>
        <taxon>Streptomyces</taxon>
    </lineage>
</organism>